<organism evidence="4 6">
    <name type="scientific">Acinetobacter courvalinii</name>
    <dbReference type="NCBI Taxonomy" id="280147"/>
    <lineage>
        <taxon>Bacteria</taxon>
        <taxon>Pseudomonadati</taxon>
        <taxon>Pseudomonadota</taxon>
        <taxon>Gammaproteobacteria</taxon>
        <taxon>Moraxellales</taxon>
        <taxon>Moraxellaceae</taxon>
        <taxon>Acinetobacter</taxon>
    </lineage>
</organism>
<dbReference type="GO" id="GO:0016747">
    <property type="term" value="F:acyltransferase activity, transferring groups other than amino-acyl groups"/>
    <property type="evidence" value="ECO:0007669"/>
    <property type="project" value="InterPro"/>
</dbReference>
<dbReference type="AlphaFoldDB" id="N9R468"/>
<dbReference type="Gene3D" id="3.40.630.30">
    <property type="match status" value="1"/>
</dbReference>
<evidence type="ECO:0000259" key="3">
    <source>
        <dbReference type="PROSITE" id="PS51186"/>
    </source>
</evidence>
<dbReference type="PATRIC" id="fig|1217698.3.peg.2336"/>
<reference evidence="5 7" key="2">
    <citation type="journal article" date="2014" name="Int. J. Syst. Evol. Microbiol.">
        <title>Complete genome sequence of Corynebacterium casei LMG S-19264T (=DSM 44701T), isolated from a smear-ripened cheese.</title>
        <authorList>
            <consortium name="US DOE Joint Genome Institute (JGI-PGF)"/>
            <person name="Walter F."/>
            <person name="Albersmeier A."/>
            <person name="Kalinowski J."/>
            <person name="Ruckert C."/>
        </authorList>
    </citation>
    <scope>NUCLEOTIDE SEQUENCE [LARGE SCALE GENOMIC DNA]</scope>
    <source>
        <strain evidence="5 7">CCM 8635</strain>
    </source>
</reference>
<dbReference type="PANTHER" id="PTHR43877">
    <property type="entry name" value="AMINOALKYLPHOSPHONATE N-ACETYLTRANSFERASE-RELATED-RELATED"/>
    <property type="match status" value="1"/>
</dbReference>
<dbReference type="STRING" id="1217698.F888_02397"/>
<dbReference type="GeneID" id="80103490"/>
<dbReference type="Pfam" id="PF00583">
    <property type="entry name" value="Acetyltransf_1"/>
    <property type="match status" value="1"/>
</dbReference>
<dbReference type="Proteomes" id="UP000013200">
    <property type="component" value="Unassembled WGS sequence"/>
</dbReference>
<evidence type="ECO:0000313" key="6">
    <source>
        <dbReference type="Proteomes" id="UP000013200"/>
    </source>
</evidence>
<reference evidence="4 6" key="1">
    <citation type="submission" date="2013-02" db="EMBL/GenBank/DDBJ databases">
        <title>The Genome Sequence of Acinetobacter sp. NIPH 3623.</title>
        <authorList>
            <consortium name="The Broad Institute Genome Sequencing Platform"/>
            <consortium name="The Broad Institute Genome Sequencing Center for Infectious Disease"/>
            <person name="Cerqueira G."/>
            <person name="Feldgarden M."/>
            <person name="Courvalin P."/>
            <person name="Perichon B."/>
            <person name="Grillot-Courvalin C."/>
            <person name="Clermont D."/>
            <person name="Rocha E."/>
            <person name="Yoon E.-J."/>
            <person name="Nemec A."/>
            <person name="Walker B."/>
            <person name="Young S.K."/>
            <person name="Zeng Q."/>
            <person name="Gargeya S."/>
            <person name="Fitzgerald M."/>
            <person name="Haas B."/>
            <person name="Abouelleil A."/>
            <person name="Alvarado L."/>
            <person name="Arachchi H.M."/>
            <person name="Berlin A.M."/>
            <person name="Chapman S.B."/>
            <person name="Dewar J."/>
            <person name="Goldberg J."/>
            <person name="Griggs A."/>
            <person name="Gujja S."/>
            <person name="Hansen M."/>
            <person name="Howarth C."/>
            <person name="Imamovic A."/>
            <person name="Larimer J."/>
            <person name="McCowan C."/>
            <person name="Murphy C."/>
            <person name="Neiman D."/>
            <person name="Pearson M."/>
            <person name="Priest M."/>
            <person name="Roberts A."/>
            <person name="Saif S."/>
            <person name="Shea T."/>
            <person name="Sisk P."/>
            <person name="Sykes S."/>
            <person name="Wortman J."/>
            <person name="Nusbaum C."/>
            <person name="Birren B."/>
        </authorList>
    </citation>
    <scope>NUCLEOTIDE SEQUENCE [LARGE SCALE GENOMIC DNA]</scope>
    <source>
        <strain evidence="4 6">NIPH 3623</strain>
    </source>
</reference>
<evidence type="ECO:0000256" key="2">
    <source>
        <dbReference type="ARBA" id="ARBA00023315"/>
    </source>
</evidence>
<accession>N9R468</accession>
<evidence type="ECO:0000313" key="4">
    <source>
        <dbReference type="EMBL" id="ENX37061.1"/>
    </source>
</evidence>
<keyword evidence="1" id="KW-0808">Transferase</keyword>
<dbReference type="InterPro" id="IPR050832">
    <property type="entry name" value="Bact_Acetyltransf"/>
</dbReference>
<dbReference type="Proteomes" id="UP000652691">
    <property type="component" value="Unassembled WGS sequence"/>
</dbReference>
<dbReference type="EMBL" id="APSA01000007">
    <property type="protein sequence ID" value="ENX37061.1"/>
    <property type="molecule type" value="Genomic_DNA"/>
</dbReference>
<dbReference type="InterPro" id="IPR000182">
    <property type="entry name" value="GNAT_dom"/>
</dbReference>
<dbReference type="PROSITE" id="PS51186">
    <property type="entry name" value="GNAT"/>
    <property type="match status" value="1"/>
</dbReference>
<feature type="domain" description="N-acetyltransferase" evidence="3">
    <location>
        <begin position="3"/>
        <end position="173"/>
    </location>
</feature>
<comment type="caution">
    <text evidence="4">The sequence shown here is derived from an EMBL/GenBank/DDBJ whole genome shotgun (WGS) entry which is preliminary data.</text>
</comment>
<gene>
    <name evidence="4" type="ORF">F888_02397</name>
    <name evidence="5" type="ORF">GCM10007354_09180</name>
</gene>
<dbReference type="CDD" id="cd04301">
    <property type="entry name" value="NAT_SF"/>
    <property type="match status" value="1"/>
</dbReference>
<dbReference type="SUPFAM" id="SSF55729">
    <property type="entry name" value="Acyl-CoA N-acyltransferases (Nat)"/>
    <property type="match status" value="1"/>
</dbReference>
<dbReference type="HOGENOM" id="CLU_098389_1_0_6"/>
<evidence type="ECO:0000256" key="1">
    <source>
        <dbReference type="ARBA" id="ARBA00022679"/>
    </source>
</evidence>
<protein>
    <recommendedName>
        <fullName evidence="3">N-acetyltransferase domain-containing protein</fullName>
    </recommendedName>
</protein>
<proteinExistence type="predicted"/>
<evidence type="ECO:0000313" key="7">
    <source>
        <dbReference type="Proteomes" id="UP000652691"/>
    </source>
</evidence>
<dbReference type="RefSeq" id="WP_005286149.1">
    <property type="nucleotide sequence ID" value="NZ_BMDA01000001.1"/>
</dbReference>
<dbReference type="PANTHER" id="PTHR43877:SF2">
    <property type="entry name" value="AMINOALKYLPHOSPHONATE N-ACETYLTRANSFERASE-RELATED"/>
    <property type="match status" value="1"/>
</dbReference>
<evidence type="ECO:0000313" key="5">
    <source>
        <dbReference type="EMBL" id="GGH29633.1"/>
    </source>
</evidence>
<reference evidence="5" key="3">
    <citation type="submission" date="2024-03" db="EMBL/GenBank/DDBJ databases">
        <authorList>
            <person name="Sun Q."/>
            <person name="Sedlacek I."/>
        </authorList>
    </citation>
    <scope>NUCLEOTIDE SEQUENCE</scope>
    <source>
        <strain evidence="5">CCM 8635</strain>
    </source>
</reference>
<keyword evidence="2" id="KW-0012">Acyltransferase</keyword>
<sequence>MSLNIRKVKSGDLQPLVHLINTAYRTQTGRSWTSEKQWVQGNRITEEQLADDLQQPYFELLVGIQDDEKIIACIGLTSYGDKMEIGTFAISPAVQNQGYGRQLLEYAEHYVKQYHPVIHTLVMYVLDVRTELLAYYQRCGYQLTGQVASYPLEANVGLPLIPIQLLEMKKDLSKQIP</sequence>
<dbReference type="EMBL" id="BMDA01000001">
    <property type="protein sequence ID" value="GGH29633.1"/>
    <property type="molecule type" value="Genomic_DNA"/>
</dbReference>
<keyword evidence="6" id="KW-1185">Reference proteome</keyword>
<name>N9R468_9GAMM</name>
<dbReference type="InterPro" id="IPR016181">
    <property type="entry name" value="Acyl_CoA_acyltransferase"/>
</dbReference>